<keyword evidence="1" id="KW-0805">Transcription regulation</keyword>
<gene>
    <name evidence="5" type="ORF">LZ538_04915</name>
</gene>
<protein>
    <submittedName>
        <fullName evidence="5">Crp/Fnr family transcriptional regulator</fullName>
    </submittedName>
</protein>
<organism evidence="5 6">
    <name type="scientific">Sphingomonas hankyongi</name>
    <dbReference type="NCBI Taxonomy" id="2908209"/>
    <lineage>
        <taxon>Bacteria</taxon>
        <taxon>Pseudomonadati</taxon>
        <taxon>Pseudomonadota</taxon>
        <taxon>Alphaproteobacteria</taxon>
        <taxon>Sphingomonadales</taxon>
        <taxon>Sphingomonadaceae</taxon>
        <taxon>Sphingomonas</taxon>
    </lineage>
</organism>
<dbReference type="Gene3D" id="1.10.10.10">
    <property type="entry name" value="Winged helix-like DNA-binding domain superfamily/Winged helix DNA-binding domain"/>
    <property type="match status" value="1"/>
</dbReference>
<name>A0ABT0S0M1_9SPHN</name>
<dbReference type="Proteomes" id="UP001165342">
    <property type="component" value="Unassembled WGS sequence"/>
</dbReference>
<keyword evidence="3" id="KW-0804">Transcription</keyword>
<reference evidence="5" key="1">
    <citation type="submission" date="2022-05" db="EMBL/GenBank/DDBJ databases">
        <authorList>
            <person name="Jo J.-H."/>
            <person name="Im W.-T."/>
        </authorList>
    </citation>
    <scope>NUCLEOTIDE SEQUENCE</scope>
    <source>
        <strain evidence="5">SE220</strain>
    </source>
</reference>
<accession>A0ABT0S0M1</accession>
<feature type="domain" description="HTH crp-type" evidence="4">
    <location>
        <begin position="160"/>
        <end position="234"/>
    </location>
</feature>
<proteinExistence type="predicted"/>
<comment type="caution">
    <text evidence="5">The sequence shown here is derived from an EMBL/GenBank/DDBJ whole genome shotgun (WGS) entry which is preliminary data.</text>
</comment>
<dbReference type="SUPFAM" id="SSF51206">
    <property type="entry name" value="cAMP-binding domain-like"/>
    <property type="match status" value="1"/>
</dbReference>
<evidence type="ECO:0000256" key="1">
    <source>
        <dbReference type="ARBA" id="ARBA00023015"/>
    </source>
</evidence>
<dbReference type="InterPro" id="IPR036390">
    <property type="entry name" value="WH_DNA-bd_sf"/>
</dbReference>
<evidence type="ECO:0000259" key="4">
    <source>
        <dbReference type="PROSITE" id="PS51063"/>
    </source>
</evidence>
<keyword evidence="2" id="KW-0238">DNA-binding</keyword>
<dbReference type="Pfam" id="PF00027">
    <property type="entry name" value="cNMP_binding"/>
    <property type="match status" value="1"/>
</dbReference>
<dbReference type="EMBL" id="JAMGBE010000002">
    <property type="protein sequence ID" value="MCL6729399.1"/>
    <property type="molecule type" value="Genomic_DNA"/>
</dbReference>
<dbReference type="InterPro" id="IPR012318">
    <property type="entry name" value="HTH_CRP"/>
</dbReference>
<dbReference type="PROSITE" id="PS51063">
    <property type="entry name" value="HTH_CRP_2"/>
    <property type="match status" value="1"/>
</dbReference>
<dbReference type="InterPro" id="IPR018490">
    <property type="entry name" value="cNMP-bd_dom_sf"/>
</dbReference>
<dbReference type="InterPro" id="IPR036388">
    <property type="entry name" value="WH-like_DNA-bd_sf"/>
</dbReference>
<evidence type="ECO:0000256" key="2">
    <source>
        <dbReference type="ARBA" id="ARBA00023125"/>
    </source>
</evidence>
<dbReference type="InterPro" id="IPR000595">
    <property type="entry name" value="cNMP-bd_dom"/>
</dbReference>
<keyword evidence="6" id="KW-1185">Reference proteome</keyword>
<dbReference type="Gene3D" id="2.60.120.10">
    <property type="entry name" value="Jelly Rolls"/>
    <property type="match status" value="1"/>
</dbReference>
<dbReference type="RefSeq" id="WP_249830901.1">
    <property type="nucleotide sequence ID" value="NZ_JAMGBE010000002.1"/>
</dbReference>
<evidence type="ECO:0000313" key="6">
    <source>
        <dbReference type="Proteomes" id="UP001165342"/>
    </source>
</evidence>
<dbReference type="CDD" id="cd00038">
    <property type="entry name" value="CAP_ED"/>
    <property type="match status" value="1"/>
</dbReference>
<dbReference type="SUPFAM" id="SSF46785">
    <property type="entry name" value="Winged helix' DNA-binding domain"/>
    <property type="match status" value="1"/>
</dbReference>
<sequence length="260" mass="30065">MRVKRDDAAYRCYFGSDPAVVLKLEAFTSLSKDNRAALSSISRNIRYVDARRDLISEGDKPRFVHLVLDGWACRYKTLPDGKRQIVSLFVPGDFCDLNVYILRHMDHSIGAITRLKVAMITPDEMGSLTAERPRVTQALWWHELVTVAIQREWTLNLGQRSAYERLAHLLTELYLRLDAVRRARDGRCDFPLTQNDLADATGLTSVHVNRTLQELRRDALIELERKQLHIRDLKRMMDVAMFNPNYLHLDHEGRHLNANS</sequence>
<evidence type="ECO:0000256" key="3">
    <source>
        <dbReference type="ARBA" id="ARBA00023163"/>
    </source>
</evidence>
<dbReference type="InterPro" id="IPR014710">
    <property type="entry name" value="RmlC-like_jellyroll"/>
</dbReference>
<dbReference type="Pfam" id="PF13545">
    <property type="entry name" value="HTH_Crp_2"/>
    <property type="match status" value="1"/>
</dbReference>
<evidence type="ECO:0000313" key="5">
    <source>
        <dbReference type="EMBL" id="MCL6729399.1"/>
    </source>
</evidence>
<dbReference type="SMART" id="SM00419">
    <property type="entry name" value="HTH_CRP"/>
    <property type="match status" value="1"/>
</dbReference>